<reference evidence="1" key="1">
    <citation type="submission" date="2019-03" db="EMBL/GenBank/DDBJ databases">
        <title>Single cell metagenomics reveals metabolic interactions within the superorganism composed of flagellate Streblomastix strix and complex community of Bacteroidetes bacteria on its surface.</title>
        <authorList>
            <person name="Treitli S.C."/>
            <person name="Kolisko M."/>
            <person name="Husnik F."/>
            <person name="Keeling P."/>
            <person name="Hampl V."/>
        </authorList>
    </citation>
    <scope>NUCLEOTIDE SEQUENCE</scope>
    <source>
        <strain evidence="1">STM</strain>
    </source>
</reference>
<name>A0A5J4PFS9_9ZZZZ</name>
<dbReference type="EMBL" id="SNRY01008967">
    <property type="protein sequence ID" value="KAA6307720.1"/>
    <property type="molecule type" value="Genomic_DNA"/>
</dbReference>
<feature type="non-terminal residue" evidence="1">
    <location>
        <position position="26"/>
    </location>
</feature>
<protein>
    <recommendedName>
        <fullName evidence="2">Nucleotidyltransferase</fullName>
    </recommendedName>
</protein>
<sequence>MKPTLFVLAAGMGSRYGGLKQLDGLG</sequence>
<organism evidence="1">
    <name type="scientific">termite gut metagenome</name>
    <dbReference type="NCBI Taxonomy" id="433724"/>
    <lineage>
        <taxon>unclassified sequences</taxon>
        <taxon>metagenomes</taxon>
        <taxon>organismal metagenomes</taxon>
    </lineage>
</organism>
<evidence type="ECO:0000313" key="1">
    <source>
        <dbReference type="EMBL" id="KAA6307720.1"/>
    </source>
</evidence>
<comment type="caution">
    <text evidence="1">The sequence shown here is derived from an EMBL/GenBank/DDBJ whole genome shotgun (WGS) entry which is preliminary data.</text>
</comment>
<evidence type="ECO:0008006" key="2">
    <source>
        <dbReference type="Google" id="ProtNLM"/>
    </source>
</evidence>
<dbReference type="AlphaFoldDB" id="A0A5J4PFS9"/>
<accession>A0A5J4PFS9</accession>
<gene>
    <name evidence="1" type="ORF">EZS27_040607</name>
</gene>
<proteinExistence type="predicted"/>